<feature type="transmembrane region" description="Helical" evidence="8">
    <location>
        <begin position="155"/>
        <end position="177"/>
    </location>
</feature>
<dbReference type="GO" id="GO:1904680">
    <property type="term" value="F:peptide transmembrane transporter activity"/>
    <property type="evidence" value="ECO:0007669"/>
    <property type="project" value="InterPro"/>
</dbReference>
<keyword evidence="7 8" id="KW-0472">Membrane</keyword>
<evidence type="ECO:0000256" key="6">
    <source>
        <dbReference type="ARBA" id="ARBA00022989"/>
    </source>
</evidence>
<evidence type="ECO:0000256" key="3">
    <source>
        <dbReference type="ARBA" id="ARBA00022692"/>
    </source>
</evidence>
<feature type="domain" description="ABC transporter" evidence="9">
    <location>
        <begin position="358"/>
        <end position="584"/>
    </location>
</feature>
<gene>
    <name evidence="11" type="ORF">FKG94_15685</name>
</gene>
<feature type="transmembrane region" description="Helical" evidence="8">
    <location>
        <begin position="265"/>
        <end position="287"/>
    </location>
</feature>
<evidence type="ECO:0000259" key="9">
    <source>
        <dbReference type="PROSITE" id="PS50893"/>
    </source>
</evidence>
<dbReference type="InterPro" id="IPR011527">
    <property type="entry name" value="ABC1_TM_dom"/>
</dbReference>
<dbReference type="GO" id="GO:0005524">
    <property type="term" value="F:ATP binding"/>
    <property type="evidence" value="ECO:0007669"/>
    <property type="project" value="UniProtKB-KW"/>
</dbReference>
<dbReference type="Proteomes" id="UP000319732">
    <property type="component" value="Unassembled WGS sequence"/>
</dbReference>
<dbReference type="GO" id="GO:0015833">
    <property type="term" value="P:peptide transport"/>
    <property type="evidence" value="ECO:0007669"/>
    <property type="project" value="InterPro"/>
</dbReference>
<name>A0A545TFP5_9GAMM</name>
<organism evidence="11 12">
    <name type="scientific">Exilibacterium tricleocarpae</name>
    <dbReference type="NCBI Taxonomy" id="2591008"/>
    <lineage>
        <taxon>Bacteria</taxon>
        <taxon>Pseudomonadati</taxon>
        <taxon>Pseudomonadota</taxon>
        <taxon>Gammaproteobacteria</taxon>
        <taxon>Cellvibrionales</taxon>
        <taxon>Cellvibrionaceae</taxon>
        <taxon>Exilibacterium</taxon>
    </lineage>
</organism>
<evidence type="ECO:0000256" key="7">
    <source>
        <dbReference type="ARBA" id="ARBA00023136"/>
    </source>
</evidence>
<dbReference type="InterPro" id="IPR050095">
    <property type="entry name" value="ECF_ABC_transporter_ATP-bd"/>
</dbReference>
<dbReference type="SUPFAM" id="SSF90123">
    <property type="entry name" value="ABC transporter transmembrane region"/>
    <property type="match status" value="1"/>
</dbReference>
<dbReference type="Gene3D" id="3.40.50.300">
    <property type="entry name" value="P-loop containing nucleotide triphosphate hydrolases"/>
    <property type="match status" value="1"/>
</dbReference>
<dbReference type="SMART" id="SM00382">
    <property type="entry name" value="AAA"/>
    <property type="match status" value="1"/>
</dbReference>
<sequence length="584" mass="65103">MREPNTEPRIKWTGLLSSTAPNRVFIAIILGSLAGFAYALIIPLILKSVHQSPLAHKIEHIFDTEEHGEHFHLFGFIDISTPKLALAFFILCLFILICRGASQSLLARVAIDATVALRKNIYRRISQVPIQDLERIGPSRLLTAMNSDVAQVVRGATIFPGLFAHLTTLIGLLAFLLYLNVSVFLFIIGTIIVGAITYQIPIIFGRRFMARARNSFDRIQEGMRGLIYGAKELKLNQQRRRAFLDSDLYAFEESFGVNQKRGDTLVIFGMTYGDLISFFAIGAVTYAMANYYSLSRESLVGVIMVLLYITAPIVALINAIGPIAQASVATGKLQTLFNDMPVEESWDQQSGIADLRTLKLEDLAFTYGGDEKFQLGPVNIELQQGEVTFLVGGNGSGKTTLGKLLSLHYLPQAGKVYFNDHPVTAANRDAFRQSISAIYSDFYLFTQLFGITSKELESLASTYLKELKLDTAVSINNGQFSSTSLSDGQKKRLALLVTYLEDRSLYIFDEWASDQDPAFKKIFYYQILPSLKRMNKVVVVISHDDRYFHLADRVIRMESGEILDNTAVSGGENIEEIRTVTTST</sequence>
<keyword evidence="4" id="KW-0547">Nucleotide-binding</keyword>
<keyword evidence="2" id="KW-0813">Transport</keyword>
<dbReference type="Pfam" id="PF00005">
    <property type="entry name" value="ABC_tran"/>
    <property type="match status" value="1"/>
</dbReference>
<evidence type="ECO:0000256" key="1">
    <source>
        <dbReference type="ARBA" id="ARBA00004651"/>
    </source>
</evidence>
<feature type="transmembrane region" description="Helical" evidence="8">
    <location>
        <begin position="183"/>
        <end position="204"/>
    </location>
</feature>
<keyword evidence="12" id="KW-1185">Reference proteome</keyword>
<comment type="subcellular location">
    <subcellularLocation>
        <location evidence="1">Cell membrane</location>
        <topology evidence="1">Multi-pass membrane protein</topology>
    </subcellularLocation>
</comment>
<keyword evidence="3 8" id="KW-0812">Transmembrane</keyword>
<accession>A0A545TFP5</accession>
<proteinExistence type="predicted"/>
<feature type="domain" description="ABC transmembrane type-1" evidence="10">
    <location>
        <begin position="26"/>
        <end position="325"/>
    </location>
</feature>
<evidence type="ECO:0000256" key="8">
    <source>
        <dbReference type="SAM" id="Phobius"/>
    </source>
</evidence>
<feature type="transmembrane region" description="Helical" evidence="8">
    <location>
        <begin position="84"/>
        <end position="102"/>
    </location>
</feature>
<evidence type="ECO:0000256" key="4">
    <source>
        <dbReference type="ARBA" id="ARBA00022741"/>
    </source>
</evidence>
<dbReference type="GO" id="GO:0140359">
    <property type="term" value="F:ABC-type transporter activity"/>
    <property type="evidence" value="ECO:0007669"/>
    <property type="project" value="InterPro"/>
</dbReference>
<dbReference type="OrthoDB" id="9760776at2"/>
<dbReference type="InterPro" id="IPR036640">
    <property type="entry name" value="ABC1_TM_sf"/>
</dbReference>
<dbReference type="PANTHER" id="PTHR43553:SF11">
    <property type="entry name" value="ABC TRANSPORTER ATP-BINDING_PERMEASE PROTEIN YOJI"/>
    <property type="match status" value="1"/>
</dbReference>
<dbReference type="SUPFAM" id="SSF52540">
    <property type="entry name" value="P-loop containing nucleoside triphosphate hydrolases"/>
    <property type="match status" value="1"/>
</dbReference>
<dbReference type="InterPro" id="IPR003439">
    <property type="entry name" value="ABC_transporter-like_ATP-bd"/>
</dbReference>
<feature type="transmembrane region" description="Helical" evidence="8">
    <location>
        <begin position="299"/>
        <end position="320"/>
    </location>
</feature>
<keyword evidence="6 8" id="KW-1133">Transmembrane helix</keyword>
<evidence type="ECO:0000313" key="12">
    <source>
        <dbReference type="Proteomes" id="UP000319732"/>
    </source>
</evidence>
<feature type="transmembrane region" description="Helical" evidence="8">
    <location>
        <begin position="24"/>
        <end position="46"/>
    </location>
</feature>
<evidence type="ECO:0000313" key="11">
    <source>
        <dbReference type="EMBL" id="TQV76049.1"/>
    </source>
</evidence>
<dbReference type="InterPro" id="IPR003593">
    <property type="entry name" value="AAA+_ATPase"/>
</dbReference>
<dbReference type="GO" id="GO:0016887">
    <property type="term" value="F:ATP hydrolysis activity"/>
    <property type="evidence" value="ECO:0007669"/>
    <property type="project" value="InterPro"/>
</dbReference>
<dbReference type="PANTHER" id="PTHR43553">
    <property type="entry name" value="HEAVY METAL TRANSPORTER"/>
    <property type="match status" value="1"/>
</dbReference>
<dbReference type="PROSITE" id="PS50929">
    <property type="entry name" value="ABC_TM1F"/>
    <property type="match status" value="1"/>
</dbReference>
<reference evidence="11 12" key="1">
    <citation type="submission" date="2019-06" db="EMBL/GenBank/DDBJ databases">
        <title>Whole genome sequence for Cellvibrionaceae sp. R142.</title>
        <authorList>
            <person name="Wang G."/>
        </authorList>
    </citation>
    <scope>NUCLEOTIDE SEQUENCE [LARGE SCALE GENOMIC DNA]</scope>
    <source>
        <strain evidence="11 12">R142</strain>
    </source>
</reference>
<dbReference type="Pfam" id="PF00664">
    <property type="entry name" value="ABC_membrane"/>
    <property type="match status" value="1"/>
</dbReference>
<dbReference type="PROSITE" id="PS50893">
    <property type="entry name" value="ABC_TRANSPORTER_2"/>
    <property type="match status" value="1"/>
</dbReference>
<dbReference type="RefSeq" id="WP_142905258.1">
    <property type="nucleotide sequence ID" value="NZ_ML660095.1"/>
</dbReference>
<dbReference type="AlphaFoldDB" id="A0A545TFP5"/>
<dbReference type="GO" id="GO:0043190">
    <property type="term" value="C:ATP-binding cassette (ABC) transporter complex"/>
    <property type="evidence" value="ECO:0007669"/>
    <property type="project" value="TreeGrafter"/>
</dbReference>
<protein>
    <submittedName>
        <fullName evidence="11">Cyclic peptide export ABC transporter</fullName>
    </submittedName>
</protein>
<evidence type="ECO:0000256" key="2">
    <source>
        <dbReference type="ARBA" id="ARBA00022448"/>
    </source>
</evidence>
<dbReference type="InterPro" id="IPR005898">
    <property type="entry name" value="Cyc_pep_transpt_SyrD/YojI"/>
</dbReference>
<dbReference type="Gene3D" id="1.20.1560.10">
    <property type="entry name" value="ABC transporter type 1, transmembrane domain"/>
    <property type="match status" value="1"/>
</dbReference>
<dbReference type="InterPro" id="IPR027417">
    <property type="entry name" value="P-loop_NTPase"/>
</dbReference>
<dbReference type="NCBIfam" id="TIGR01194">
    <property type="entry name" value="cyc_pep_trnsptr"/>
    <property type="match status" value="1"/>
</dbReference>
<dbReference type="EMBL" id="VHSG01000015">
    <property type="protein sequence ID" value="TQV76049.1"/>
    <property type="molecule type" value="Genomic_DNA"/>
</dbReference>
<evidence type="ECO:0000259" key="10">
    <source>
        <dbReference type="PROSITE" id="PS50929"/>
    </source>
</evidence>
<evidence type="ECO:0000256" key="5">
    <source>
        <dbReference type="ARBA" id="ARBA00022840"/>
    </source>
</evidence>
<keyword evidence="5" id="KW-0067">ATP-binding</keyword>
<comment type="caution">
    <text evidence="11">The sequence shown here is derived from an EMBL/GenBank/DDBJ whole genome shotgun (WGS) entry which is preliminary data.</text>
</comment>